<dbReference type="PANTHER" id="PTHR34386:SF1">
    <property type="entry name" value="GLUTAREDOXIN-LIKE PROTEIN NRDH"/>
    <property type="match status" value="1"/>
</dbReference>
<dbReference type="InterPro" id="IPR036249">
    <property type="entry name" value="Thioredoxin-like_sf"/>
</dbReference>
<name>A0A1F8FI55_9BACT</name>
<dbReference type="InterPro" id="IPR051548">
    <property type="entry name" value="Grx-like_ET"/>
</dbReference>
<gene>
    <name evidence="2" type="ORF">A3C71_02400</name>
</gene>
<dbReference type="InterPro" id="IPR011911">
    <property type="entry name" value="GlrX_YruB"/>
</dbReference>
<dbReference type="EMBL" id="MGJT01000024">
    <property type="protein sequence ID" value="OGN12069.1"/>
    <property type="molecule type" value="Genomic_DNA"/>
</dbReference>
<dbReference type="GO" id="GO:0009055">
    <property type="term" value="F:electron transfer activity"/>
    <property type="evidence" value="ECO:0007669"/>
    <property type="project" value="TreeGrafter"/>
</dbReference>
<dbReference type="GO" id="GO:0045454">
    <property type="term" value="P:cell redox homeostasis"/>
    <property type="evidence" value="ECO:0007669"/>
    <property type="project" value="TreeGrafter"/>
</dbReference>
<accession>A0A1F8FI55</accession>
<evidence type="ECO:0000313" key="2">
    <source>
        <dbReference type="EMBL" id="OGN12069.1"/>
    </source>
</evidence>
<dbReference type="Proteomes" id="UP000178197">
    <property type="component" value="Unassembled WGS sequence"/>
</dbReference>
<dbReference type="NCBIfam" id="NF041212">
    <property type="entry name" value="Uxx_star"/>
    <property type="match status" value="1"/>
</dbReference>
<evidence type="ECO:0000259" key="1">
    <source>
        <dbReference type="Pfam" id="PF00462"/>
    </source>
</evidence>
<protein>
    <submittedName>
        <fullName evidence="2">NrdH-redoxin</fullName>
    </submittedName>
</protein>
<reference evidence="2 3" key="1">
    <citation type="journal article" date="2016" name="Nat. Commun.">
        <title>Thousands of microbial genomes shed light on interconnected biogeochemical processes in an aquifer system.</title>
        <authorList>
            <person name="Anantharaman K."/>
            <person name="Brown C.T."/>
            <person name="Hug L.A."/>
            <person name="Sharon I."/>
            <person name="Castelle C.J."/>
            <person name="Probst A.J."/>
            <person name="Thomas B.C."/>
            <person name="Singh A."/>
            <person name="Wilkins M.J."/>
            <person name="Karaoz U."/>
            <person name="Brodie E.L."/>
            <person name="Williams K.H."/>
            <person name="Hubbard S.S."/>
            <person name="Banfield J.F."/>
        </authorList>
    </citation>
    <scope>NUCLEOTIDE SEQUENCE [LARGE SCALE GENOMIC DNA]</scope>
</reference>
<sequence>MNQKIQIYTTPACPYCHMAKEYFKSKNLPYEEYDVLKDLQRRQEMVQESGQMGVPVIKINGKIVIGFNKGKINELLDL</sequence>
<evidence type="ECO:0000313" key="3">
    <source>
        <dbReference type="Proteomes" id="UP000178197"/>
    </source>
</evidence>
<feature type="domain" description="Glutaredoxin" evidence="1">
    <location>
        <begin position="5"/>
        <end position="64"/>
    </location>
</feature>
<organism evidence="2 3">
    <name type="scientific">Candidatus Yanofskybacteria bacterium RIFCSPHIGHO2_02_FULL_43_15c</name>
    <dbReference type="NCBI Taxonomy" id="1802679"/>
    <lineage>
        <taxon>Bacteria</taxon>
        <taxon>Candidatus Yanofskyibacteriota</taxon>
    </lineage>
</organism>
<dbReference type="Gene3D" id="3.40.30.10">
    <property type="entry name" value="Glutaredoxin"/>
    <property type="match status" value="1"/>
</dbReference>
<dbReference type="Pfam" id="PF00462">
    <property type="entry name" value="Glutaredoxin"/>
    <property type="match status" value="1"/>
</dbReference>
<proteinExistence type="predicted"/>
<dbReference type="PANTHER" id="PTHR34386">
    <property type="entry name" value="GLUTAREDOXIN"/>
    <property type="match status" value="1"/>
</dbReference>
<dbReference type="NCBIfam" id="TIGR02196">
    <property type="entry name" value="GlrX_YruB"/>
    <property type="match status" value="1"/>
</dbReference>
<dbReference type="CDD" id="cd02976">
    <property type="entry name" value="NrdH"/>
    <property type="match status" value="1"/>
</dbReference>
<comment type="caution">
    <text evidence="2">The sequence shown here is derived from an EMBL/GenBank/DDBJ whole genome shotgun (WGS) entry which is preliminary data.</text>
</comment>
<dbReference type="PROSITE" id="PS51354">
    <property type="entry name" value="GLUTAREDOXIN_2"/>
    <property type="match status" value="1"/>
</dbReference>
<dbReference type="AlphaFoldDB" id="A0A1F8FI55"/>
<dbReference type="SUPFAM" id="SSF52833">
    <property type="entry name" value="Thioredoxin-like"/>
    <property type="match status" value="1"/>
</dbReference>
<dbReference type="InterPro" id="IPR002109">
    <property type="entry name" value="Glutaredoxin"/>
</dbReference>